<keyword evidence="5" id="KW-0479">Metal-binding</keyword>
<sequence>MSGTQLLRLLVNERLAAATEEIFGLVEKTIAEYQDEAVRSKRTIILLKQQIQQLTVLQSKVMLVRADIPSVSEEILPDQLPNVEENETHDSQQVKQEQVDWCVSPDMEAGTSNDAGHPKSEPTTNCELFPSFTAETVSVNANVDDKWNERDDLSSPRHSQQGHQCIIPDLKGDSSEDVNIRLTESDKSAQSDCQLFPTFGTIPLTLNDDQWSGSPSSDAALTEQEQAQMDEKACRFCGKQFNRDSDLIRHVYKIHMTAKAFKCSECDKEFACRGHLVAHSRIHKGEKPHKCSFCRKSFAQRSNLNVHLRLHTGEKPYFCKTCGKMVTYSYHLQTCGMKKQKGKKSFSCLVCGKHFPSASKLGVHKKNHEARKPHTVL</sequence>
<dbReference type="GO" id="GO:0045892">
    <property type="term" value="P:negative regulation of DNA-templated transcription"/>
    <property type="evidence" value="ECO:0007669"/>
    <property type="project" value="UniProtKB-ARBA"/>
</dbReference>
<dbReference type="InterPro" id="IPR013087">
    <property type="entry name" value="Znf_C2H2_type"/>
</dbReference>
<dbReference type="SUPFAM" id="SSF57667">
    <property type="entry name" value="beta-beta-alpha zinc fingers"/>
    <property type="match status" value="3"/>
</dbReference>
<accession>A0A8C9XSV8</accession>
<dbReference type="FunFam" id="3.30.160.60:FF:000247">
    <property type="entry name" value="Zinc finger protein 236"/>
    <property type="match status" value="1"/>
</dbReference>
<dbReference type="GeneID" id="116061794"/>
<dbReference type="KEGG" id="sluc:116061794"/>
<evidence type="ECO:0000313" key="17">
    <source>
        <dbReference type="Ensembl" id="ENSSLUP00000015474.1"/>
    </source>
</evidence>
<evidence type="ECO:0000256" key="2">
    <source>
        <dbReference type="ARBA" id="ARBA00004123"/>
    </source>
</evidence>
<evidence type="ECO:0000256" key="10">
    <source>
        <dbReference type="ARBA" id="ARBA00023015"/>
    </source>
</evidence>
<evidence type="ECO:0000256" key="6">
    <source>
        <dbReference type="ARBA" id="ARBA00022737"/>
    </source>
</evidence>
<keyword evidence="6" id="KW-0677">Repeat</keyword>
<evidence type="ECO:0000256" key="9">
    <source>
        <dbReference type="ARBA" id="ARBA00022843"/>
    </source>
</evidence>
<keyword evidence="8" id="KW-0862">Zinc</keyword>
<dbReference type="PANTHER" id="PTHR23234:SF10">
    <property type="entry name" value="RIKEN CDNA 6720489N17 GENE-RELATED"/>
    <property type="match status" value="1"/>
</dbReference>
<dbReference type="FunFam" id="3.30.160.60:FF:000709">
    <property type="entry name" value="GDNF-inducible zinc finger protein 1"/>
    <property type="match status" value="1"/>
</dbReference>
<dbReference type="PROSITE" id="PS50157">
    <property type="entry name" value="ZINC_FINGER_C2H2_2"/>
    <property type="match status" value="4"/>
</dbReference>
<dbReference type="OrthoDB" id="654211at2759"/>
<dbReference type="InterPro" id="IPR036236">
    <property type="entry name" value="Znf_C2H2_sf"/>
</dbReference>
<dbReference type="SMART" id="SM00355">
    <property type="entry name" value="ZnF_C2H2"/>
    <property type="match status" value="4"/>
</dbReference>
<evidence type="ECO:0000256" key="11">
    <source>
        <dbReference type="ARBA" id="ARBA00023125"/>
    </source>
</evidence>
<evidence type="ECO:0000256" key="13">
    <source>
        <dbReference type="ARBA" id="ARBA00023242"/>
    </source>
</evidence>
<reference evidence="17" key="2">
    <citation type="submission" date="2025-09" db="UniProtKB">
        <authorList>
            <consortium name="Ensembl"/>
        </authorList>
    </citation>
    <scope>IDENTIFICATION</scope>
</reference>
<dbReference type="Proteomes" id="UP000694568">
    <property type="component" value="Unplaced"/>
</dbReference>
<keyword evidence="11" id="KW-0238">DNA-binding</keyword>
<keyword evidence="4" id="KW-1017">Isopeptide bond</keyword>
<evidence type="ECO:0000256" key="12">
    <source>
        <dbReference type="ARBA" id="ARBA00023163"/>
    </source>
</evidence>
<dbReference type="GO" id="GO:0008270">
    <property type="term" value="F:zinc ion binding"/>
    <property type="evidence" value="ECO:0007669"/>
    <property type="project" value="UniProtKB-KW"/>
</dbReference>
<protein>
    <submittedName>
        <fullName evidence="17">Zinc finger protein 543-like</fullName>
    </submittedName>
</protein>
<keyword evidence="12" id="KW-0804">Transcription</keyword>
<keyword evidence="9" id="KW-0832">Ubl conjugation</keyword>
<dbReference type="InterPro" id="IPR050758">
    <property type="entry name" value="Znf_C2H2-type"/>
</dbReference>
<comment type="similarity">
    <text evidence="3">Belongs to the krueppel C2H2-type zinc-finger protein family.</text>
</comment>
<comment type="function">
    <text evidence="1">May be involved in transcriptional regulation.</text>
</comment>
<evidence type="ECO:0000256" key="4">
    <source>
        <dbReference type="ARBA" id="ARBA00022499"/>
    </source>
</evidence>
<evidence type="ECO:0000259" key="16">
    <source>
        <dbReference type="PROSITE" id="PS50157"/>
    </source>
</evidence>
<feature type="domain" description="C2H2-type" evidence="16">
    <location>
        <begin position="289"/>
        <end position="316"/>
    </location>
</feature>
<dbReference type="Gene3D" id="3.30.160.60">
    <property type="entry name" value="Classic Zinc Finger"/>
    <property type="match status" value="5"/>
</dbReference>
<name>A0A8C9XSV8_SANLU</name>
<dbReference type="GO" id="GO:0003677">
    <property type="term" value="F:DNA binding"/>
    <property type="evidence" value="ECO:0007669"/>
    <property type="project" value="UniProtKB-KW"/>
</dbReference>
<feature type="domain" description="C2H2-type" evidence="16">
    <location>
        <begin position="232"/>
        <end position="260"/>
    </location>
</feature>
<feature type="domain" description="C2H2-type" evidence="16">
    <location>
        <begin position="346"/>
        <end position="373"/>
    </location>
</feature>
<reference evidence="17" key="1">
    <citation type="submission" date="2025-08" db="UniProtKB">
        <authorList>
            <consortium name="Ensembl"/>
        </authorList>
    </citation>
    <scope>IDENTIFICATION</scope>
</reference>
<dbReference type="GO" id="GO:0005634">
    <property type="term" value="C:nucleus"/>
    <property type="evidence" value="ECO:0007669"/>
    <property type="project" value="UniProtKB-SubCell"/>
</dbReference>
<evidence type="ECO:0000256" key="1">
    <source>
        <dbReference type="ARBA" id="ARBA00003767"/>
    </source>
</evidence>
<dbReference type="PROSITE" id="PS00028">
    <property type="entry name" value="ZINC_FINGER_C2H2_1"/>
    <property type="match status" value="4"/>
</dbReference>
<keyword evidence="10" id="KW-0805">Transcription regulation</keyword>
<evidence type="ECO:0000256" key="3">
    <source>
        <dbReference type="ARBA" id="ARBA00006991"/>
    </source>
</evidence>
<evidence type="ECO:0000313" key="18">
    <source>
        <dbReference type="Proteomes" id="UP000694568"/>
    </source>
</evidence>
<keyword evidence="18" id="KW-1185">Reference proteome</keyword>
<organism evidence="17 18">
    <name type="scientific">Sander lucioperca</name>
    <name type="common">Pike-perch</name>
    <name type="synonym">Perca lucioperca</name>
    <dbReference type="NCBI Taxonomy" id="283035"/>
    <lineage>
        <taxon>Eukaryota</taxon>
        <taxon>Metazoa</taxon>
        <taxon>Chordata</taxon>
        <taxon>Craniata</taxon>
        <taxon>Vertebrata</taxon>
        <taxon>Euteleostomi</taxon>
        <taxon>Actinopterygii</taxon>
        <taxon>Neopterygii</taxon>
        <taxon>Teleostei</taxon>
        <taxon>Neoteleostei</taxon>
        <taxon>Acanthomorphata</taxon>
        <taxon>Eupercaria</taxon>
        <taxon>Perciformes</taxon>
        <taxon>Percoidei</taxon>
        <taxon>Percidae</taxon>
        <taxon>Luciopercinae</taxon>
        <taxon>Sander</taxon>
    </lineage>
</organism>
<dbReference type="Ensembl" id="ENSSLUT00000015970.1">
    <property type="protein sequence ID" value="ENSSLUP00000015474.1"/>
    <property type="gene ID" value="ENSSLUG00000007269.1"/>
</dbReference>
<dbReference type="Pfam" id="PF00096">
    <property type="entry name" value="zf-C2H2"/>
    <property type="match status" value="3"/>
</dbReference>
<evidence type="ECO:0000256" key="5">
    <source>
        <dbReference type="ARBA" id="ARBA00022723"/>
    </source>
</evidence>
<gene>
    <name evidence="17" type="primary">LOC116061794</name>
</gene>
<comment type="subcellular location">
    <subcellularLocation>
        <location evidence="2">Nucleus</location>
    </subcellularLocation>
</comment>
<keyword evidence="7 14" id="KW-0863">Zinc-finger</keyword>
<dbReference type="RefSeq" id="XP_031172014.1">
    <property type="nucleotide sequence ID" value="XM_031316154.2"/>
</dbReference>
<evidence type="ECO:0000256" key="8">
    <source>
        <dbReference type="ARBA" id="ARBA00022833"/>
    </source>
</evidence>
<dbReference type="AlphaFoldDB" id="A0A8C9XSV8"/>
<dbReference type="PANTHER" id="PTHR23234">
    <property type="entry name" value="ZNF44 PROTEIN"/>
    <property type="match status" value="1"/>
</dbReference>
<evidence type="ECO:0000256" key="7">
    <source>
        <dbReference type="ARBA" id="ARBA00022771"/>
    </source>
</evidence>
<evidence type="ECO:0000256" key="15">
    <source>
        <dbReference type="SAM" id="MobiDB-lite"/>
    </source>
</evidence>
<proteinExistence type="inferred from homology"/>
<feature type="region of interest" description="Disordered" evidence="15">
    <location>
        <begin position="147"/>
        <end position="172"/>
    </location>
</feature>
<feature type="domain" description="C2H2-type" evidence="16">
    <location>
        <begin position="261"/>
        <end position="288"/>
    </location>
</feature>
<keyword evidence="13" id="KW-0539">Nucleus</keyword>
<evidence type="ECO:0000256" key="14">
    <source>
        <dbReference type="PROSITE-ProRule" id="PRU00042"/>
    </source>
</evidence>
<dbReference type="GeneTree" id="ENSGT01150000286918"/>